<reference evidence="10 11" key="1">
    <citation type="submission" date="2018-08" db="EMBL/GenBank/DDBJ databases">
        <authorList>
            <person name="Khan S.A."/>
            <person name="Jeon C.O."/>
            <person name="Chun B.H."/>
            <person name="Jeong S.E."/>
        </authorList>
    </citation>
    <scope>NUCLEOTIDE SEQUENCE [LARGE SCALE GENOMIC DNA]</scope>
    <source>
        <strain evidence="10 11">S-16</strain>
    </source>
</reference>
<evidence type="ECO:0000313" key="10">
    <source>
        <dbReference type="EMBL" id="RQP26565.1"/>
    </source>
</evidence>
<evidence type="ECO:0000256" key="2">
    <source>
        <dbReference type="ARBA" id="ARBA00006464"/>
    </source>
</evidence>
<proteinExistence type="inferred from homology"/>
<reference evidence="10 11" key="2">
    <citation type="submission" date="2018-12" db="EMBL/GenBank/DDBJ databases">
        <title>Rhizobacter gummiphilus sp. nov., a rubber-degrading bacterium isolated from the soil of a botanical garden in Japan.</title>
        <authorList>
            <person name="Shunsuke S.S."/>
        </authorList>
    </citation>
    <scope>NUCLEOTIDE SEQUENCE [LARGE SCALE GENOMIC DNA]</scope>
    <source>
        <strain evidence="10 11">S-16</strain>
    </source>
</reference>
<evidence type="ECO:0000256" key="6">
    <source>
        <dbReference type="ARBA" id="ARBA00022989"/>
    </source>
</evidence>
<name>A0A3N7K6R6_9BURK</name>
<dbReference type="OrthoDB" id="9808602at2"/>
<keyword evidence="7 8" id="KW-0472">Membrane</keyword>
<feature type="domain" description="Bacterial sugar transferase" evidence="9">
    <location>
        <begin position="76"/>
        <end position="262"/>
    </location>
</feature>
<protein>
    <submittedName>
        <fullName evidence="10">Exopolysaccharide biosynthesis protein</fullName>
    </submittedName>
</protein>
<dbReference type="PANTHER" id="PTHR30576:SF4">
    <property type="entry name" value="UNDECAPRENYL-PHOSPHATE GALACTOSE PHOSPHOTRANSFERASE"/>
    <property type="match status" value="1"/>
</dbReference>
<evidence type="ECO:0000256" key="8">
    <source>
        <dbReference type="SAM" id="Phobius"/>
    </source>
</evidence>
<keyword evidence="11" id="KW-1185">Reference proteome</keyword>
<evidence type="ECO:0000313" key="11">
    <source>
        <dbReference type="Proteomes" id="UP000267464"/>
    </source>
</evidence>
<dbReference type="GO" id="GO:0005886">
    <property type="term" value="C:plasma membrane"/>
    <property type="evidence" value="ECO:0007669"/>
    <property type="project" value="UniProtKB-SubCell"/>
</dbReference>
<comment type="caution">
    <text evidence="10">The sequence shown here is derived from an EMBL/GenBank/DDBJ whole genome shotgun (WGS) entry which is preliminary data.</text>
</comment>
<evidence type="ECO:0000256" key="7">
    <source>
        <dbReference type="ARBA" id="ARBA00023136"/>
    </source>
</evidence>
<evidence type="ECO:0000256" key="5">
    <source>
        <dbReference type="ARBA" id="ARBA00022692"/>
    </source>
</evidence>
<evidence type="ECO:0000256" key="3">
    <source>
        <dbReference type="ARBA" id="ARBA00022475"/>
    </source>
</evidence>
<sequence length="268" mass="30640">MCIRHLHISSGIGLGQTETNCELFTDLARMLRCNTRRTHKGVAMNAASFVAGARMTVPASVKQDPVRDLLVLRLNQAVAFVLLMLLSPVMLIITFFIWQRDGAPMLFAHYRVGHEGKLFRCMKFRTMLRNSEQVLADLLRDDPAAREEWARDQKLTNDPRITPIGHFLRKTSLDELPQLLNVLRGEMSLVGPRPITVGELTRYGKVRWHYLSVRPGITGLWQVSGRNNTTYDERVALDRRYVEQKTLWMDVAILFKTVKVVVAREGAR</sequence>
<dbReference type="Proteomes" id="UP000267464">
    <property type="component" value="Unassembled WGS sequence"/>
</dbReference>
<keyword evidence="4" id="KW-0808">Transferase</keyword>
<keyword evidence="5 8" id="KW-0812">Transmembrane</keyword>
<accession>A0A3N7K6R6</accession>
<keyword evidence="3" id="KW-1003">Cell membrane</keyword>
<evidence type="ECO:0000259" key="9">
    <source>
        <dbReference type="Pfam" id="PF02397"/>
    </source>
</evidence>
<dbReference type="Pfam" id="PF02397">
    <property type="entry name" value="Bac_transf"/>
    <property type="match status" value="1"/>
</dbReference>
<comment type="similarity">
    <text evidence="2">Belongs to the bacterial sugar transferase family.</text>
</comment>
<comment type="subcellular location">
    <subcellularLocation>
        <location evidence="1">Cell membrane</location>
    </subcellularLocation>
</comment>
<evidence type="ECO:0000256" key="4">
    <source>
        <dbReference type="ARBA" id="ARBA00022679"/>
    </source>
</evidence>
<dbReference type="PANTHER" id="PTHR30576">
    <property type="entry name" value="COLANIC BIOSYNTHESIS UDP-GLUCOSE LIPID CARRIER TRANSFERASE"/>
    <property type="match status" value="1"/>
</dbReference>
<organism evidence="10 11">
    <name type="scientific">Piscinibacter terrae</name>
    <dbReference type="NCBI Taxonomy" id="2496871"/>
    <lineage>
        <taxon>Bacteria</taxon>
        <taxon>Pseudomonadati</taxon>
        <taxon>Pseudomonadota</taxon>
        <taxon>Betaproteobacteria</taxon>
        <taxon>Burkholderiales</taxon>
        <taxon>Sphaerotilaceae</taxon>
        <taxon>Piscinibacter</taxon>
    </lineage>
</organism>
<feature type="transmembrane region" description="Helical" evidence="8">
    <location>
        <begin position="77"/>
        <end position="98"/>
    </location>
</feature>
<dbReference type="AlphaFoldDB" id="A0A3N7K6R6"/>
<gene>
    <name evidence="10" type="ORF">DZC73_06060</name>
</gene>
<evidence type="ECO:0000256" key="1">
    <source>
        <dbReference type="ARBA" id="ARBA00004236"/>
    </source>
</evidence>
<dbReference type="EMBL" id="QUSW01000001">
    <property type="protein sequence ID" value="RQP26565.1"/>
    <property type="molecule type" value="Genomic_DNA"/>
</dbReference>
<dbReference type="GO" id="GO:0016780">
    <property type="term" value="F:phosphotransferase activity, for other substituted phosphate groups"/>
    <property type="evidence" value="ECO:0007669"/>
    <property type="project" value="TreeGrafter"/>
</dbReference>
<keyword evidence="6 8" id="KW-1133">Transmembrane helix</keyword>
<dbReference type="InterPro" id="IPR003362">
    <property type="entry name" value="Bact_transf"/>
</dbReference>